<dbReference type="EMBL" id="CAJVPM010002337">
    <property type="protein sequence ID" value="CAG8484582.1"/>
    <property type="molecule type" value="Genomic_DNA"/>
</dbReference>
<gene>
    <name evidence="1" type="ORF">SCALOS_LOCUS2574</name>
</gene>
<comment type="caution">
    <text evidence="1">The sequence shown here is derived from an EMBL/GenBank/DDBJ whole genome shotgun (WGS) entry which is preliminary data.</text>
</comment>
<dbReference type="Proteomes" id="UP000789860">
    <property type="component" value="Unassembled WGS sequence"/>
</dbReference>
<reference evidence="1" key="1">
    <citation type="submission" date="2021-06" db="EMBL/GenBank/DDBJ databases">
        <authorList>
            <person name="Kallberg Y."/>
            <person name="Tangrot J."/>
            <person name="Rosling A."/>
        </authorList>
    </citation>
    <scope>NUCLEOTIDE SEQUENCE</scope>
    <source>
        <strain evidence="1">AU212A</strain>
    </source>
</reference>
<keyword evidence="2" id="KW-1185">Reference proteome</keyword>
<organism evidence="1 2">
    <name type="scientific">Scutellospora calospora</name>
    <dbReference type="NCBI Taxonomy" id="85575"/>
    <lineage>
        <taxon>Eukaryota</taxon>
        <taxon>Fungi</taxon>
        <taxon>Fungi incertae sedis</taxon>
        <taxon>Mucoromycota</taxon>
        <taxon>Glomeromycotina</taxon>
        <taxon>Glomeromycetes</taxon>
        <taxon>Diversisporales</taxon>
        <taxon>Gigasporaceae</taxon>
        <taxon>Scutellospora</taxon>
    </lineage>
</organism>
<proteinExistence type="predicted"/>
<accession>A0ACA9KNM3</accession>
<evidence type="ECO:0000313" key="2">
    <source>
        <dbReference type="Proteomes" id="UP000789860"/>
    </source>
</evidence>
<name>A0ACA9KNM3_9GLOM</name>
<evidence type="ECO:0000313" key="1">
    <source>
        <dbReference type="EMBL" id="CAG8484582.1"/>
    </source>
</evidence>
<sequence length="213" mass="24415">MDDINNDVINNDVMNNDVMNNNVMNNDVTSLDDISNDSIFASEADSTQTETTQLLNRRAHEMKTHIALKYKGKDFTKILNPEYNSSKRTTLVISILDVEATNITLKIEKELLKSKNLTLYKKKQYIYSLRDFSISSYTANFNAVKIIEVIENVGPEKFVAVVFDAEIAMTAAKYLITTQYLHILPVNTVKELISNRQFWIDVEQLQDILRPVK</sequence>
<protein>
    <submittedName>
        <fullName evidence="1">3688_t:CDS:1</fullName>
    </submittedName>
</protein>